<dbReference type="Proteomes" id="UP000244571">
    <property type="component" value="Chromosome"/>
</dbReference>
<protein>
    <submittedName>
        <fullName evidence="1">Peptide synthetase</fullName>
    </submittedName>
</protein>
<dbReference type="Gene3D" id="3.30.1330.110">
    <property type="entry name" value="BB2672"/>
    <property type="match status" value="1"/>
</dbReference>
<dbReference type="InterPro" id="IPR009569">
    <property type="entry name" value="AA_synth_put"/>
</dbReference>
<accession>A0A2R4XK53</accession>
<evidence type="ECO:0000313" key="1">
    <source>
        <dbReference type="EMBL" id="AWB34144.1"/>
    </source>
</evidence>
<dbReference type="RefSeq" id="WP_108621560.1">
    <property type="nucleotide sequence ID" value="NZ_CP028901.1"/>
</dbReference>
<reference evidence="1 2" key="1">
    <citation type="submission" date="2018-04" db="EMBL/GenBank/DDBJ databases">
        <title>Bordetella sp. HZ20 isolated from seawater.</title>
        <authorList>
            <person name="Sun C."/>
        </authorList>
    </citation>
    <scope>NUCLEOTIDE SEQUENCE [LARGE SCALE GENOMIC DNA]</scope>
    <source>
        <strain evidence="1 2">HZ20</strain>
    </source>
</reference>
<evidence type="ECO:0000313" key="2">
    <source>
        <dbReference type="Proteomes" id="UP000244571"/>
    </source>
</evidence>
<dbReference type="SUPFAM" id="SSF160519">
    <property type="entry name" value="BB2672-like"/>
    <property type="match status" value="1"/>
</dbReference>
<dbReference type="EMBL" id="CP028901">
    <property type="protein sequence ID" value="AWB34144.1"/>
    <property type="molecule type" value="Genomic_DNA"/>
</dbReference>
<dbReference type="AlphaFoldDB" id="A0A2R4XK53"/>
<gene>
    <name evidence="1" type="ORF">DBV39_10990</name>
</gene>
<sequence>MTLEPSIRKYVTYAEEILQERGEELGSPVRRAWAAAVIEVADKRINQMGTLSDLGEMLGQKLGEMALSRLGQPDGAPIAYGKSAIIGSHCEIEHGAALLHPKLGKPLRALIGQGKALIPSSVKRGGPGRSIDVPLHGADNEWDFTMLDAIEAMIPDAPRDGEVVVVVALAVGGRAGAVIGK</sequence>
<keyword evidence="2" id="KW-1185">Reference proteome</keyword>
<dbReference type="Pfam" id="PF06684">
    <property type="entry name" value="AA_synth"/>
    <property type="match status" value="1"/>
</dbReference>
<proteinExistence type="predicted"/>
<dbReference type="InterPro" id="IPR035936">
    <property type="entry name" value="BB2672"/>
</dbReference>
<organism evidence="1 2">
    <name type="scientific">Orrella marina</name>
    <dbReference type="NCBI Taxonomy" id="2163011"/>
    <lineage>
        <taxon>Bacteria</taxon>
        <taxon>Pseudomonadati</taxon>
        <taxon>Pseudomonadota</taxon>
        <taxon>Betaproteobacteria</taxon>
        <taxon>Burkholderiales</taxon>
        <taxon>Alcaligenaceae</taxon>
        <taxon>Orrella</taxon>
    </lineage>
</organism>
<dbReference type="KEGG" id="boz:DBV39_10990"/>
<name>A0A2R4XK53_9BURK</name>
<dbReference type="OrthoDB" id="9803312at2"/>